<reference evidence="1 2" key="1">
    <citation type="submission" date="2021-10" db="EMBL/GenBank/DDBJ databases">
        <title>Anaerobic single-cell dispensing facilitates the cultivation of human gut bacteria.</title>
        <authorList>
            <person name="Afrizal A."/>
        </authorList>
    </citation>
    <scope>NUCLEOTIDE SEQUENCE [LARGE SCALE GENOMIC DNA]</scope>
    <source>
        <strain evidence="1 2">CLA-AA-H200</strain>
    </source>
</reference>
<comment type="caution">
    <text evidence="1">The sequence shown here is derived from an EMBL/GenBank/DDBJ whole genome shotgun (WGS) entry which is preliminary data.</text>
</comment>
<protein>
    <submittedName>
        <fullName evidence="1">Uncharacterized protein</fullName>
    </submittedName>
</protein>
<sequence>MQKGKYYRMRKELVWGAGILAAMLLFFTAFGKMKDTADMPQQERFTSMEYKELPPAQSELSDPEGCYLCGTAKESLMGYFRKFDDLGIICVNQWYVLDMGILPHEEDGADTSGTRTAMTGTGEGGDFFSSTQTPSRGISTVEVSYGKDSILDVEKVNNVLCQNCLDKLLDVMETYGPEGEEPKPRDLCLVDFQTLELYSLQEQYASYYIRDYYVRLDQTEDGMKIEAVYAPDCQQ</sequence>
<name>A0ABS8G0B4_9FIRM</name>
<dbReference type="EMBL" id="JAJEQX010000033">
    <property type="protein sequence ID" value="MCC2255698.1"/>
    <property type="molecule type" value="Genomic_DNA"/>
</dbReference>
<evidence type="ECO:0000313" key="1">
    <source>
        <dbReference type="EMBL" id="MCC2255698.1"/>
    </source>
</evidence>
<dbReference type="Proteomes" id="UP001198151">
    <property type="component" value="Unassembled WGS sequence"/>
</dbReference>
<proteinExistence type="predicted"/>
<evidence type="ECO:0000313" key="2">
    <source>
        <dbReference type="Proteomes" id="UP001198151"/>
    </source>
</evidence>
<keyword evidence="2" id="KW-1185">Reference proteome</keyword>
<organism evidence="1 2">
    <name type="scientific">Ruminococcus turbiniformis</name>
    <dbReference type="NCBI Taxonomy" id="2881258"/>
    <lineage>
        <taxon>Bacteria</taxon>
        <taxon>Bacillati</taxon>
        <taxon>Bacillota</taxon>
        <taxon>Clostridia</taxon>
        <taxon>Eubacteriales</taxon>
        <taxon>Oscillospiraceae</taxon>
        <taxon>Ruminococcus</taxon>
    </lineage>
</organism>
<accession>A0ABS8G0B4</accession>
<dbReference type="RefSeq" id="WP_227708689.1">
    <property type="nucleotide sequence ID" value="NZ_JAJEQX010000033.1"/>
</dbReference>
<gene>
    <name evidence="1" type="ORF">LKD70_14985</name>
</gene>